<dbReference type="InterPro" id="IPR001851">
    <property type="entry name" value="ABC_transp_permease"/>
</dbReference>
<evidence type="ECO:0000313" key="8">
    <source>
        <dbReference type="Proteomes" id="UP000542125"/>
    </source>
</evidence>
<evidence type="ECO:0000256" key="2">
    <source>
        <dbReference type="ARBA" id="ARBA00022475"/>
    </source>
</evidence>
<dbReference type="AlphaFoldDB" id="A0A7Y9LL81"/>
<feature type="transmembrane region" description="Helical" evidence="6">
    <location>
        <begin position="67"/>
        <end position="85"/>
    </location>
</feature>
<dbReference type="GO" id="GO:0022857">
    <property type="term" value="F:transmembrane transporter activity"/>
    <property type="evidence" value="ECO:0007669"/>
    <property type="project" value="InterPro"/>
</dbReference>
<comment type="caution">
    <text evidence="7">The sequence shown here is derived from an EMBL/GenBank/DDBJ whole genome shotgun (WGS) entry which is preliminary data.</text>
</comment>
<dbReference type="Proteomes" id="UP000542125">
    <property type="component" value="Unassembled WGS sequence"/>
</dbReference>
<dbReference type="CDD" id="cd06574">
    <property type="entry name" value="TM_PBP1_branched-chain-AA_like"/>
    <property type="match status" value="1"/>
</dbReference>
<comment type="subcellular location">
    <subcellularLocation>
        <location evidence="1">Cell membrane</location>
        <topology evidence="1">Multi-pass membrane protein</topology>
    </subcellularLocation>
</comment>
<feature type="transmembrane region" description="Helical" evidence="6">
    <location>
        <begin position="139"/>
        <end position="158"/>
    </location>
</feature>
<dbReference type="PANTHER" id="PTHR32196">
    <property type="entry name" value="ABC TRANSPORTER PERMEASE PROTEIN YPHD-RELATED-RELATED"/>
    <property type="match status" value="1"/>
</dbReference>
<dbReference type="RefSeq" id="WP_179582236.1">
    <property type="nucleotide sequence ID" value="NZ_JACBYR010000001.1"/>
</dbReference>
<feature type="transmembrane region" description="Helical" evidence="6">
    <location>
        <begin position="268"/>
        <end position="286"/>
    </location>
</feature>
<feature type="transmembrane region" description="Helical" evidence="6">
    <location>
        <begin position="243"/>
        <end position="262"/>
    </location>
</feature>
<dbReference type="EMBL" id="JACBYR010000001">
    <property type="protein sequence ID" value="NYE80788.1"/>
    <property type="molecule type" value="Genomic_DNA"/>
</dbReference>
<dbReference type="Pfam" id="PF02653">
    <property type="entry name" value="BPD_transp_2"/>
    <property type="match status" value="1"/>
</dbReference>
<dbReference type="GO" id="GO:0005886">
    <property type="term" value="C:plasma membrane"/>
    <property type="evidence" value="ECO:0007669"/>
    <property type="project" value="UniProtKB-SubCell"/>
</dbReference>
<evidence type="ECO:0000313" key="7">
    <source>
        <dbReference type="EMBL" id="NYE80788.1"/>
    </source>
</evidence>
<proteinExistence type="predicted"/>
<sequence length="309" mass="32144">MTILSTFLNLIPMGLMQGLIYALIAVAVMIPFRILNFADMTGEGTLAFGACVSAKCLILGMEPVSALLIGAMAGFAGGALTAAIHEKVKINSLLCGILVLSMLYSVDIRVMGQPNIALFSVTSLFDYLPGTEGGLPHRIGLLAAIDVLLVAAIIWFLGTQHGMAIRAIGSSPAMARAQGINVKVYTLVGLGLANLIAALGGGLLAQNQGFADVNMGFGTLINGLASLLVGEAIIGHRTLLRQVVAPVIGSVVYFQLISLVLACGFQPSDLKMVTAMFVLITLFALARRKPARGKPIPGTARASEAKAIV</sequence>
<feature type="transmembrane region" description="Helical" evidence="6">
    <location>
        <begin position="217"/>
        <end position="236"/>
    </location>
</feature>
<accession>A0A7Y9LL81</accession>
<keyword evidence="3 6" id="KW-0812">Transmembrane</keyword>
<evidence type="ECO:0000256" key="5">
    <source>
        <dbReference type="ARBA" id="ARBA00023136"/>
    </source>
</evidence>
<feature type="transmembrane region" description="Helical" evidence="6">
    <location>
        <begin position="6"/>
        <end position="32"/>
    </location>
</feature>
<dbReference type="PANTHER" id="PTHR32196:SF69">
    <property type="entry name" value="BRANCHED-CHAIN AMINO ACID TRANSPORT SYSTEM, PERMEASE PROTEIN"/>
    <property type="match status" value="1"/>
</dbReference>
<evidence type="ECO:0000256" key="4">
    <source>
        <dbReference type="ARBA" id="ARBA00022989"/>
    </source>
</evidence>
<reference evidence="7 8" key="1">
    <citation type="submission" date="2020-07" db="EMBL/GenBank/DDBJ databases">
        <title>Genomic Encyclopedia of Type Strains, Phase IV (KMG-V): Genome sequencing to study the core and pangenomes of soil and plant-associated prokaryotes.</title>
        <authorList>
            <person name="Whitman W."/>
        </authorList>
    </citation>
    <scope>NUCLEOTIDE SEQUENCE [LARGE SCALE GENOMIC DNA]</scope>
    <source>
        <strain evidence="7 8">SAS40</strain>
    </source>
</reference>
<evidence type="ECO:0000256" key="6">
    <source>
        <dbReference type="SAM" id="Phobius"/>
    </source>
</evidence>
<evidence type="ECO:0000256" key="1">
    <source>
        <dbReference type="ARBA" id="ARBA00004651"/>
    </source>
</evidence>
<keyword evidence="5 6" id="KW-0472">Membrane</keyword>
<protein>
    <submittedName>
        <fullName evidence="7">Putative ABC transport system permease protein</fullName>
    </submittedName>
</protein>
<evidence type="ECO:0000256" key="3">
    <source>
        <dbReference type="ARBA" id="ARBA00022692"/>
    </source>
</evidence>
<keyword evidence="8" id="KW-1185">Reference proteome</keyword>
<keyword evidence="4 6" id="KW-1133">Transmembrane helix</keyword>
<gene>
    <name evidence="7" type="ORF">FHW18_000059</name>
</gene>
<name>A0A7Y9LL81_9BURK</name>
<feature type="transmembrane region" description="Helical" evidence="6">
    <location>
        <begin position="184"/>
        <end position="205"/>
    </location>
</feature>
<keyword evidence="2" id="KW-1003">Cell membrane</keyword>
<feature type="transmembrane region" description="Helical" evidence="6">
    <location>
        <begin position="92"/>
        <end position="112"/>
    </location>
</feature>
<organism evidence="7 8">
    <name type="scientific">Pigmentiphaga litoralis</name>
    <dbReference type="NCBI Taxonomy" id="516702"/>
    <lineage>
        <taxon>Bacteria</taxon>
        <taxon>Pseudomonadati</taxon>
        <taxon>Pseudomonadota</taxon>
        <taxon>Betaproteobacteria</taxon>
        <taxon>Burkholderiales</taxon>
        <taxon>Alcaligenaceae</taxon>
        <taxon>Pigmentiphaga</taxon>
    </lineage>
</organism>